<dbReference type="EMBL" id="JABEZV010000004">
    <property type="protein sequence ID" value="MBA0708991.1"/>
    <property type="molecule type" value="Genomic_DNA"/>
</dbReference>
<sequence length="23" mass="2659">MKLLVESDSITVVSWVTKKELRP</sequence>
<comment type="caution">
    <text evidence="1">The sequence shown here is derived from an EMBL/GenBank/DDBJ whole genome shotgun (WGS) entry which is preliminary data.</text>
</comment>
<evidence type="ECO:0000313" key="2">
    <source>
        <dbReference type="Proteomes" id="UP000593574"/>
    </source>
</evidence>
<reference evidence="1 2" key="1">
    <citation type="journal article" date="2019" name="Genome Biol. Evol.">
        <title>Insights into the evolution of the New World diploid cottons (Gossypium, subgenus Houzingenia) based on genome sequencing.</title>
        <authorList>
            <person name="Grover C.E."/>
            <person name="Arick M.A. 2nd"/>
            <person name="Thrash A."/>
            <person name="Conover J.L."/>
            <person name="Sanders W.S."/>
            <person name="Peterson D.G."/>
            <person name="Frelichowski J.E."/>
            <person name="Scheffler J.A."/>
            <person name="Scheffler B.E."/>
            <person name="Wendel J.F."/>
        </authorList>
    </citation>
    <scope>NUCLEOTIDE SEQUENCE [LARGE SCALE GENOMIC DNA]</scope>
    <source>
        <strain evidence="1">4</strain>
        <tissue evidence="1">Leaf</tissue>
    </source>
</reference>
<proteinExistence type="predicted"/>
<dbReference type="Proteomes" id="UP000593574">
    <property type="component" value="Unassembled WGS sequence"/>
</dbReference>
<organism evidence="1 2">
    <name type="scientific">Gossypium laxum</name>
    <dbReference type="NCBI Taxonomy" id="34288"/>
    <lineage>
        <taxon>Eukaryota</taxon>
        <taxon>Viridiplantae</taxon>
        <taxon>Streptophyta</taxon>
        <taxon>Embryophyta</taxon>
        <taxon>Tracheophyta</taxon>
        <taxon>Spermatophyta</taxon>
        <taxon>Magnoliopsida</taxon>
        <taxon>eudicotyledons</taxon>
        <taxon>Gunneridae</taxon>
        <taxon>Pentapetalae</taxon>
        <taxon>rosids</taxon>
        <taxon>malvids</taxon>
        <taxon>Malvales</taxon>
        <taxon>Malvaceae</taxon>
        <taxon>Malvoideae</taxon>
        <taxon>Gossypium</taxon>
    </lineage>
</organism>
<dbReference type="AlphaFoldDB" id="A0A7J8ZB58"/>
<name>A0A7J8ZB58_9ROSI</name>
<evidence type="ECO:0000313" key="1">
    <source>
        <dbReference type="EMBL" id="MBA0708991.1"/>
    </source>
</evidence>
<keyword evidence="2" id="KW-1185">Reference proteome</keyword>
<accession>A0A7J8ZB58</accession>
<protein>
    <submittedName>
        <fullName evidence="1">Uncharacterized protein</fullName>
    </submittedName>
</protein>
<gene>
    <name evidence="1" type="ORF">Golax_024064</name>
</gene>